<proteinExistence type="predicted"/>
<evidence type="ECO:0000313" key="1">
    <source>
        <dbReference type="EMBL" id="CAG8433224.1"/>
    </source>
</evidence>
<evidence type="ECO:0000313" key="2">
    <source>
        <dbReference type="Proteomes" id="UP000789831"/>
    </source>
</evidence>
<comment type="caution">
    <text evidence="1">The sequence shown here is derived from an EMBL/GenBank/DDBJ whole genome shotgun (WGS) entry which is preliminary data.</text>
</comment>
<dbReference type="OrthoDB" id="2432695at2759"/>
<dbReference type="Proteomes" id="UP000789831">
    <property type="component" value="Unassembled WGS sequence"/>
</dbReference>
<accession>A0A9N8UYJ9</accession>
<dbReference type="AlphaFoldDB" id="A0A9N8UYJ9"/>
<keyword evidence="2" id="KW-1185">Reference proteome</keyword>
<protein>
    <submittedName>
        <fullName evidence="1">536_t:CDS:1</fullName>
    </submittedName>
</protein>
<organism evidence="1 2">
    <name type="scientific">Ambispora gerdemannii</name>
    <dbReference type="NCBI Taxonomy" id="144530"/>
    <lineage>
        <taxon>Eukaryota</taxon>
        <taxon>Fungi</taxon>
        <taxon>Fungi incertae sedis</taxon>
        <taxon>Mucoromycota</taxon>
        <taxon>Glomeromycotina</taxon>
        <taxon>Glomeromycetes</taxon>
        <taxon>Archaeosporales</taxon>
        <taxon>Ambisporaceae</taxon>
        <taxon>Ambispora</taxon>
    </lineage>
</organism>
<dbReference type="EMBL" id="CAJVPL010000003">
    <property type="protein sequence ID" value="CAG8433224.1"/>
    <property type="molecule type" value="Genomic_DNA"/>
</dbReference>
<sequence>MNYQTLSSATYPMLISVIPIYNHLIDGLETYCDKFDDSSDIVITIKASLKKLEIYYTKTDDTIIYTIATILDSRLKLDYYIDNNWKQKVDDSKDKNDDEFLDHIFGK</sequence>
<name>A0A9N8UYJ9_9GLOM</name>
<gene>
    <name evidence="1" type="ORF">AGERDE_LOCUS78</name>
</gene>
<reference evidence="1" key="1">
    <citation type="submission" date="2021-06" db="EMBL/GenBank/DDBJ databases">
        <authorList>
            <person name="Kallberg Y."/>
            <person name="Tangrot J."/>
            <person name="Rosling A."/>
        </authorList>
    </citation>
    <scope>NUCLEOTIDE SEQUENCE</scope>
    <source>
        <strain evidence="1">MT106</strain>
    </source>
</reference>